<evidence type="ECO:0000313" key="5">
    <source>
        <dbReference type="EnsemblMetazoa" id="PPA29413.1"/>
    </source>
</evidence>
<dbReference type="Proteomes" id="UP000005239">
    <property type="component" value="Unassembled WGS sequence"/>
</dbReference>
<dbReference type="PANTHER" id="PTHR22718">
    <property type="entry name" value="SERPENTINE RECEPTOR, CLASS X"/>
    <property type="match status" value="1"/>
</dbReference>
<dbReference type="PROSITE" id="PS50262">
    <property type="entry name" value="G_PROTEIN_RECEP_F1_2"/>
    <property type="match status" value="2"/>
</dbReference>
<dbReference type="InterPro" id="IPR017452">
    <property type="entry name" value="GPCR_Rhodpsn_7TM"/>
</dbReference>
<dbReference type="SUPFAM" id="SSF81321">
    <property type="entry name" value="Family A G protein-coupled receptor-like"/>
    <property type="match status" value="2"/>
</dbReference>
<keyword evidence="4" id="KW-0472">Membrane</keyword>
<reference evidence="6" key="1">
    <citation type="journal article" date="2008" name="Nat. Genet.">
        <title>The Pristionchus pacificus genome provides a unique perspective on nematode lifestyle and parasitism.</title>
        <authorList>
            <person name="Dieterich C."/>
            <person name="Clifton S.W."/>
            <person name="Schuster L.N."/>
            <person name="Chinwalla A."/>
            <person name="Delehaunty K."/>
            <person name="Dinkelacker I."/>
            <person name="Fulton L."/>
            <person name="Fulton R."/>
            <person name="Godfrey J."/>
            <person name="Minx P."/>
            <person name="Mitreva M."/>
            <person name="Roeseler W."/>
            <person name="Tian H."/>
            <person name="Witte H."/>
            <person name="Yang S.P."/>
            <person name="Wilson R.K."/>
            <person name="Sommer R.J."/>
        </authorList>
    </citation>
    <scope>NUCLEOTIDE SEQUENCE [LARGE SCALE GENOMIC DNA]</scope>
    <source>
        <strain evidence="6">PS312</strain>
    </source>
</reference>
<dbReference type="Gene3D" id="1.20.1070.10">
    <property type="entry name" value="Rhodopsin 7-helix transmembrane proteins"/>
    <property type="match status" value="2"/>
</dbReference>
<dbReference type="CDD" id="cd00637">
    <property type="entry name" value="7tm_classA_rhodopsin-like"/>
    <property type="match status" value="2"/>
</dbReference>
<evidence type="ECO:0000256" key="4">
    <source>
        <dbReference type="ARBA" id="ARBA00023136"/>
    </source>
</evidence>
<gene>
    <name evidence="5" type="primary">WBGene00118967</name>
</gene>
<comment type="subcellular location">
    <subcellularLocation>
        <location evidence="1">Membrane</location>
    </subcellularLocation>
</comment>
<accession>A0A8R1UJS2</accession>
<dbReference type="PANTHER" id="PTHR22718:SF11">
    <property type="entry name" value="7TM GPCR SERPENTINE RECEPTOR CLASS X (SRX) DOMAIN-CONTAINING PROTEIN"/>
    <property type="match status" value="1"/>
</dbReference>
<dbReference type="GO" id="GO:0016020">
    <property type="term" value="C:membrane"/>
    <property type="evidence" value="ECO:0007669"/>
    <property type="project" value="UniProtKB-SubCell"/>
</dbReference>
<reference evidence="5" key="2">
    <citation type="submission" date="2022-06" db="UniProtKB">
        <authorList>
            <consortium name="EnsemblMetazoa"/>
        </authorList>
    </citation>
    <scope>IDENTIFICATION</scope>
    <source>
        <strain evidence="5">PS312</strain>
    </source>
</reference>
<protein>
    <submittedName>
        <fullName evidence="5">G protein-coupled receptor</fullName>
    </submittedName>
</protein>
<evidence type="ECO:0000256" key="2">
    <source>
        <dbReference type="ARBA" id="ARBA00022692"/>
    </source>
</evidence>
<proteinExistence type="predicted"/>
<dbReference type="AlphaFoldDB" id="A0A2A6CK54"/>
<keyword evidence="3" id="KW-1133">Transmembrane helix</keyword>
<dbReference type="InterPro" id="IPR019430">
    <property type="entry name" value="7TM_GPCR_serpentine_rcpt_Srx"/>
</dbReference>
<accession>A0A2A6CK54</accession>
<organism evidence="5 6">
    <name type="scientific">Pristionchus pacificus</name>
    <name type="common">Parasitic nematode worm</name>
    <dbReference type="NCBI Taxonomy" id="54126"/>
    <lineage>
        <taxon>Eukaryota</taxon>
        <taxon>Metazoa</taxon>
        <taxon>Ecdysozoa</taxon>
        <taxon>Nematoda</taxon>
        <taxon>Chromadorea</taxon>
        <taxon>Rhabditida</taxon>
        <taxon>Rhabditina</taxon>
        <taxon>Diplogasteromorpha</taxon>
        <taxon>Diplogasteroidea</taxon>
        <taxon>Neodiplogasteridae</taxon>
        <taxon>Pristionchus</taxon>
    </lineage>
</organism>
<keyword evidence="6" id="KW-1185">Reference proteome</keyword>
<dbReference type="EnsemblMetazoa" id="PPA29413.1">
    <property type="protein sequence ID" value="PPA29413.1"/>
    <property type="gene ID" value="WBGene00118967"/>
</dbReference>
<evidence type="ECO:0000256" key="3">
    <source>
        <dbReference type="ARBA" id="ARBA00022989"/>
    </source>
</evidence>
<dbReference type="OrthoDB" id="5852115at2759"/>
<sequence length="625" mass="70414">MAVPSISYIVGAFFAFVGIVGIALNTTVLFAIHKGRLLSSKASPVYILSSQTLVVDALLVLAHLIYHAPAVALQRDIIPTELEFIFEFVLMYGWFHNSLSHILIALNRLVVIVFKRTDVFTRKRTIALSILHHLVASALSIATEFMLPCCKLRFSWRAYSYAYDELPGISNYSAILTIPIETASSLVSIVSYAVIIRTMHNARKIETMTRDIDKKRRVQEYRYAIQFAVMALVYSTAWILFNTLPILIGKTTDLYIYAFERAFSRISYAKVITMLVEINALANATVYLSNNKEIQKSIQVMLGNSSKIYKKMAADLTSYLMGGFFATIAIIGLIMNTTVLLAIFKGGLLSSKTSPVYILSSQTMAMDTILILVHLLYLAPEVLLQYDVFPPFVDALCDFLLMYCWFHNSLSHILIALNRLFVIVFKRLDLFTHRRTIVLCVVHHIVAIILAASTEFLMPCCRLSFSWAVFSYSYRLEEGVTNYAAAATIPVDIASSLTSILSYAAIIWTMHSSRRVAVQLDTDKKRRHQEYRYAIQFAVMALVYSLAWILFNTFPIMIGNTSAAYVYGVVAVLVLINTLANATVYLTNNKEIQNSIRMMVGRKSKVFTIQDVTTHSSKTEHAMTR</sequence>
<dbReference type="Pfam" id="PF10328">
    <property type="entry name" value="7TM_GPCR_Srx"/>
    <property type="match status" value="2"/>
</dbReference>
<keyword evidence="2" id="KW-0812">Transmembrane</keyword>
<name>A0A2A6CK54_PRIPA</name>
<evidence type="ECO:0000256" key="1">
    <source>
        <dbReference type="ARBA" id="ARBA00004370"/>
    </source>
</evidence>
<evidence type="ECO:0000313" key="6">
    <source>
        <dbReference type="Proteomes" id="UP000005239"/>
    </source>
</evidence>